<keyword evidence="1 4" id="KW-0378">Hydrolase</keyword>
<keyword evidence="2" id="KW-1133">Transmembrane helix</keyword>
<protein>
    <submittedName>
        <fullName evidence="4">Alpha/beta hydrolase fold protein</fullName>
    </submittedName>
</protein>
<reference evidence="4" key="1">
    <citation type="submission" date="2022-07" db="EMBL/GenBank/DDBJ databases">
        <title>Fungi with potential for degradation of polypropylene.</title>
        <authorList>
            <person name="Gostincar C."/>
        </authorList>
    </citation>
    <scope>NUCLEOTIDE SEQUENCE</scope>
    <source>
        <strain evidence="4">EXF-13308</strain>
    </source>
</reference>
<dbReference type="InterPro" id="IPR029058">
    <property type="entry name" value="AB_hydrolase_fold"/>
</dbReference>
<evidence type="ECO:0000313" key="5">
    <source>
        <dbReference type="Proteomes" id="UP001174694"/>
    </source>
</evidence>
<dbReference type="SUPFAM" id="SSF53474">
    <property type="entry name" value="alpha/beta-Hydrolases"/>
    <property type="match status" value="1"/>
</dbReference>
<proteinExistence type="predicted"/>
<dbReference type="InterPro" id="IPR050300">
    <property type="entry name" value="GDXG_lipolytic_enzyme"/>
</dbReference>
<keyword evidence="5" id="KW-1185">Reference proteome</keyword>
<sequence>MSLEFSKLEKLQLAFRLIFLAPWQISFNILRSLLLSLYRGLPIQLYLTCAVIRVVLGRFSPRQIQYLSTSTRDTYKEWVARKISRAKRANSADVLGRLRCEIEPLEDGTSNLLWVGNRQNARKFILFFHGGGYISPMLPGHLEWCWRAYVAAGMEAGVETAVAVLEYTLCPAAKYPVQLCQAASGLRRLLSSGIAPGDIIIGGDSAGANLTAQLLCHILRPRQPAPKIDLTESLAATFMVSPWLGMRTSHASFKENHAVDMLSATIVDKSAFELFGAELVESDGHEPAKAPCPLDMDPSALVGLDAVTRELYVTAGELEVLRDHGVEFVKMVKTCNPGLNVRLDIQEKMAHDFILLEGLQEREGAAMGEMKRWMIELLVRSRKLDSN</sequence>
<keyword evidence="2" id="KW-0472">Membrane</keyword>
<gene>
    <name evidence="4" type="ORF">NKR23_g9409</name>
</gene>
<dbReference type="EMBL" id="JANBVO010000036">
    <property type="protein sequence ID" value="KAJ9137104.1"/>
    <property type="molecule type" value="Genomic_DNA"/>
</dbReference>
<dbReference type="GO" id="GO:0016787">
    <property type="term" value="F:hydrolase activity"/>
    <property type="evidence" value="ECO:0007669"/>
    <property type="project" value="UniProtKB-KW"/>
</dbReference>
<name>A0AA38VK42_9PEZI</name>
<dbReference type="PANTHER" id="PTHR48081:SF31">
    <property type="entry name" value="STERYL ACETYL HYDROLASE MUG81-RELATED"/>
    <property type="match status" value="1"/>
</dbReference>
<dbReference type="InterPro" id="IPR013094">
    <property type="entry name" value="AB_hydrolase_3"/>
</dbReference>
<evidence type="ECO:0000259" key="3">
    <source>
        <dbReference type="Pfam" id="PF07859"/>
    </source>
</evidence>
<dbReference type="AlphaFoldDB" id="A0AA38VK42"/>
<feature type="domain" description="Alpha/beta hydrolase fold-3" evidence="3">
    <location>
        <begin position="125"/>
        <end position="354"/>
    </location>
</feature>
<evidence type="ECO:0000256" key="2">
    <source>
        <dbReference type="SAM" id="Phobius"/>
    </source>
</evidence>
<keyword evidence="2" id="KW-0812">Transmembrane</keyword>
<dbReference type="Proteomes" id="UP001174694">
    <property type="component" value="Unassembled WGS sequence"/>
</dbReference>
<comment type="caution">
    <text evidence="4">The sequence shown here is derived from an EMBL/GenBank/DDBJ whole genome shotgun (WGS) entry which is preliminary data.</text>
</comment>
<feature type="transmembrane region" description="Helical" evidence="2">
    <location>
        <begin position="12"/>
        <end position="30"/>
    </location>
</feature>
<accession>A0AA38VK42</accession>
<evidence type="ECO:0000313" key="4">
    <source>
        <dbReference type="EMBL" id="KAJ9137104.1"/>
    </source>
</evidence>
<evidence type="ECO:0000256" key="1">
    <source>
        <dbReference type="ARBA" id="ARBA00022801"/>
    </source>
</evidence>
<dbReference type="Gene3D" id="3.40.50.1820">
    <property type="entry name" value="alpha/beta hydrolase"/>
    <property type="match status" value="1"/>
</dbReference>
<organism evidence="4 5">
    <name type="scientific">Pleurostoma richardsiae</name>
    <dbReference type="NCBI Taxonomy" id="41990"/>
    <lineage>
        <taxon>Eukaryota</taxon>
        <taxon>Fungi</taxon>
        <taxon>Dikarya</taxon>
        <taxon>Ascomycota</taxon>
        <taxon>Pezizomycotina</taxon>
        <taxon>Sordariomycetes</taxon>
        <taxon>Sordariomycetidae</taxon>
        <taxon>Calosphaeriales</taxon>
        <taxon>Pleurostomataceae</taxon>
        <taxon>Pleurostoma</taxon>
    </lineage>
</organism>
<dbReference type="Pfam" id="PF07859">
    <property type="entry name" value="Abhydrolase_3"/>
    <property type="match status" value="1"/>
</dbReference>
<dbReference type="PANTHER" id="PTHR48081">
    <property type="entry name" value="AB HYDROLASE SUPERFAMILY PROTEIN C4A8.06C"/>
    <property type="match status" value="1"/>
</dbReference>